<gene>
    <name evidence="13" type="primary">purD</name>
    <name evidence="16" type="ORF">A3O14_05250</name>
</gene>
<dbReference type="RefSeq" id="WP_064207823.1">
    <property type="nucleotide sequence ID" value="NZ_LVKC01000032.1"/>
</dbReference>
<dbReference type="GO" id="GO:0004637">
    <property type="term" value="F:phosphoribosylamine-glycine ligase activity"/>
    <property type="evidence" value="ECO:0007669"/>
    <property type="project" value="UniProtKB-UniRule"/>
</dbReference>
<evidence type="ECO:0000256" key="13">
    <source>
        <dbReference type="HAMAP-Rule" id="MF_00138"/>
    </source>
</evidence>
<evidence type="ECO:0000313" key="17">
    <source>
        <dbReference type="Proteomes" id="UP000078520"/>
    </source>
</evidence>
<dbReference type="PROSITE" id="PS00184">
    <property type="entry name" value="GARS"/>
    <property type="match status" value="1"/>
</dbReference>
<dbReference type="Gene3D" id="3.30.1490.20">
    <property type="entry name" value="ATP-grasp fold, A domain"/>
    <property type="match status" value="1"/>
</dbReference>
<dbReference type="SUPFAM" id="SSF51246">
    <property type="entry name" value="Rudiment single hybrid motif"/>
    <property type="match status" value="1"/>
</dbReference>
<dbReference type="Gene3D" id="3.30.470.20">
    <property type="entry name" value="ATP-grasp fold, B domain"/>
    <property type="match status" value="1"/>
</dbReference>
<dbReference type="OrthoDB" id="9807240at2"/>
<comment type="catalytic activity">
    <reaction evidence="13">
        <text>5-phospho-beta-D-ribosylamine + glycine + ATP = N(1)-(5-phospho-beta-D-ribosyl)glycinamide + ADP + phosphate + H(+)</text>
        <dbReference type="Rhea" id="RHEA:17453"/>
        <dbReference type="ChEBI" id="CHEBI:15378"/>
        <dbReference type="ChEBI" id="CHEBI:30616"/>
        <dbReference type="ChEBI" id="CHEBI:43474"/>
        <dbReference type="ChEBI" id="CHEBI:57305"/>
        <dbReference type="ChEBI" id="CHEBI:58681"/>
        <dbReference type="ChEBI" id="CHEBI:143788"/>
        <dbReference type="ChEBI" id="CHEBI:456216"/>
        <dbReference type="EC" id="6.3.4.13"/>
    </reaction>
</comment>
<dbReference type="GO" id="GO:0046872">
    <property type="term" value="F:metal ion binding"/>
    <property type="evidence" value="ECO:0007669"/>
    <property type="project" value="InterPro"/>
</dbReference>
<dbReference type="InterPro" id="IPR016185">
    <property type="entry name" value="PreATP-grasp_dom_sf"/>
</dbReference>
<keyword evidence="7 13" id="KW-0658">Purine biosynthesis</keyword>
<dbReference type="Proteomes" id="UP000078520">
    <property type="component" value="Unassembled WGS sequence"/>
</dbReference>
<evidence type="ECO:0000256" key="10">
    <source>
        <dbReference type="ARBA" id="ARBA00038345"/>
    </source>
</evidence>
<dbReference type="InterPro" id="IPR011761">
    <property type="entry name" value="ATP-grasp"/>
</dbReference>
<dbReference type="InterPro" id="IPR020560">
    <property type="entry name" value="PRibGlycinamide_synth_C-dom"/>
</dbReference>
<dbReference type="InterPro" id="IPR020562">
    <property type="entry name" value="PRibGlycinamide_synth_N"/>
</dbReference>
<protein>
    <recommendedName>
        <fullName evidence="4 13">Phosphoribosylamine--glycine ligase</fullName>
        <ecNumber evidence="4 13">6.3.4.13</ecNumber>
    </recommendedName>
    <alternativeName>
        <fullName evidence="13">GARS</fullName>
    </alternativeName>
    <alternativeName>
        <fullName evidence="11 13">Glycinamide ribonucleotide synthetase</fullName>
    </alternativeName>
    <alternativeName>
        <fullName evidence="12 13">Phosphoribosylglycinamide synthetase</fullName>
    </alternativeName>
</protein>
<comment type="pathway">
    <text evidence="3 13">Purine metabolism; IMP biosynthesis via de novo pathway; N(1)-(5-phospho-D-ribosyl)glycinamide from 5-phospho-alpha-D-ribose 1-diphosphate: step 2/2.</text>
</comment>
<evidence type="ECO:0000256" key="1">
    <source>
        <dbReference type="ARBA" id="ARBA00001936"/>
    </source>
</evidence>
<dbReference type="SMART" id="SM01210">
    <property type="entry name" value="GARS_C"/>
    <property type="match status" value="1"/>
</dbReference>
<keyword evidence="5 13" id="KW-0436">Ligase</keyword>
<comment type="caution">
    <text evidence="16">The sequence shown here is derived from an EMBL/GenBank/DDBJ whole genome shotgun (WGS) entry which is preliminary data.</text>
</comment>
<keyword evidence="9" id="KW-0464">Manganese</keyword>
<dbReference type="GO" id="GO:0009113">
    <property type="term" value="P:purine nucleobase biosynthetic process"/>
    <property type="evidence" value="ECO:0007669"/>
    <property type="project" value="InterPro"/>
</dbReference>
<proteinExistence type="inferred from homology"/>
<feature type="domain" description="ATP-grasp" evidence="15">
    <location>
        <begin position="108"/>
        <end position="309"/>
    </location>
</feature>
<sequence length="416" mass="45656">MKVLVIGSGGREFAICRKLKASALIDEVYCAPGNPGMERIGVHSVGIQENNFEALVAFANQHAITWTMVGPEDALADGIVDYFTSNGLKIIGPDKQAAQLESSKDFALNFMQKFHIPTAQHQTCTSMEDVDAVLAQTSYPTVIKEDGLAGGKGVFIVENQKEALKVLATLKVSPQTPVIFEEYLDGPEYSIFVLLNQKSFQILPVAQDHKKIFDHDRGPNTGGMGAYSPVPQFDQAAFDRTVKEIVEPTINGIHTMGFNYTGIIYIGIMMTANGPKVIEYNVRLGDPETQVVLPRIKNDFGKLLTECVDQEVLDSIEVDLQAYVNVVLAAKGYPQNYVKGQLLPNFEIQSRGMIDYANVAVDDQERLVGNGGRILSVIGIGDSIKEAQANAYKILSNHPVSQTYYRHDIANRAVQK</sequence>
<dbReference type="InterPro" id="IPR011054">
    <property type="entry name" value="Rudment_hybrid_motif"/>
</dbReference>
<dbReference type="SUPFAM" id="SSF52440">
    <property type="entry name" value="PreATP-grasp domain"/>
    <property type="match status" value="1"/>
</dbReference>
<dbReference type="HAMAP" id="MF_00138">
    <property type="entry name" value="GARS"/>
    <property type="match status" value="1"/>
</dbReference>
<dbReference type="GO" id="GO:0005524">
    <property type="term" value="F:ATP binding"/>
    <property type="evidence" value="ECO:0007669"/>
    <property type="project" value="UniProtKB-UniRule"/>
</dbReference>
<dbReference type="Pfam" id="PF02843">
    <property type="entry name" value="GARS_C"/>
    <property type="match status" value="1"/>
</dbReference>
<evidence type="ECO:0000256" key="12">
    <source>
        <dbReference type="ARBA" id="ARBA00042864"/>
    </source>
</evidence>
<dbReference type="SUPFAM" id="SSF56059">
    <property type="entry name" value="Glutathione synthetase ATP-binding domain-like"/>
    <property type="match status" value="1"/>
</dbReference>
<organism evidence="16 17">
    <name type="scientific">Ligilactobacillus aviarius</name>
    <dbReference type="NCBI Taxonomy" id="1606"/>
    <lineage>
        <taxon>Bacteria</taxon>
        <taxon>Bacillati</taxon>
        <taxon>Bacillota</taxon>
        <taxon>Bacilli</taxon>
        <taxon>Lactobacillales</taxon>
        <taxon>Lactobacillaceae</taxon>
        <taxon>Ligilactobacillus</taxon>
    </lineage>
</organism>
<evidence type="ECO:0000256" key="5">
    <source>
        <dbReference type="ARBA" id="ARBA00022598"/>
    </source>
</evidence>
<dbReference type="PROSITE" id="PS50975">
    <property type="entry name" value="ATP_GRASP"/>
    <property type="match status" value="1"/>
</dbReference>
<dbReference type="Pfam" id="PF02844">
    <property type="entry name" value="GARS_N"/>
    <property type="match status" value="1"/>
</dbReference>
<dbReference type="GO" id="GO:0006189">
    <property type="term" value="P:'de novo' IMP biosynthetic process"/>
    <property type="evidence" value="ECO:0007669"/>
    <property type="project" value="UniProtKB-UniRule"/>
</dbReference>
<dbReference type="InterPro" id="IPR020561">
    <property type="entry name" value="PRibGlycinamid_synth_ATP-grasp"/>
</dbReference>
<reference evidence="17" key="1">
    <citation type="submission" date="2016-03" db="EMBL/GenBank/DDBJ databases">
        <authorList>
            <person name="Johnson T.J."/>
            <person name="Youmans B."/>
            <person name="Case K."/>
            <person name="Noll S."/>
        </authorList>
    </citation>
    <scope>NUCLEOTIDE SEQUENCE [LARGE SCALE GENOMIC DNA]</scope>
    <source>
        <strain evidence="17">UMNLAv8</strain>
    </source>
</reference>
<dbReference type="EC" id="6.3.4.13" evidence="4 13"/>
<dbReference type="InterPro" id="IPR020559">
    <property type="entry name" value="PRibGlycinamide_synth_CS"/>
</dbReference>
<dbReference type="AlphaFoldDB" id="A0A179C6N2"/>
<evidence type="ECO:0000256" key="3">
    <source>
        <dbReference type="ARBA" id="ARBA00005174"/>
    </source>
</evidence>
<dbReference type="EMBL" id="LVKI01000021">
    <property type="protein sequence ID" value="OAQ07829.1"/>
    <property type="molecule type" value="Genomic_DNA"/>
</dbReference>
<evidence type="ECO:0000256" key="7">
    <source>
        <dbReference type="ARBA" id="ARBA00022755"/>
    </source>
</evidence>
<dbReference type="Pfam" id="PF01071">
    <property type="entry name" value="GARS_A"/>
    <property type="match status" value="1"/>
</dbReference>
<evidence type="ECO:0000256" key="4">
    <source>
        <dbReference type="ARBA" id="ARBA00013255"/>
    </source>
</evidence>
<evidence type="ECO:0000256" key="11">
    <source>
        <dbReference type="ARBA" id="ARBA00042242"/>
    </source>
</evidence>
<evidence type="ECO:0000313" key="16">
    <source>
        <dbReference type="EMBL" id="OAQ07829.1"/>
    </source>
</evidence>
<comment type="cofactor">
    <cofactor evidence="2">
        <name>Mg(2+)</name>
        <dbReference type="ChEBI" id="CHEBI:18420"/>
    </cofactor>
</comment>
<keyword evidence="8 14" id="KW-0067">ATP-binding</keyword>
<dbReference type="UniPathway" id="UPA00074">
    <property type="reaction ID" value="UER00125"/>
</dbReference>
<evidence type="ECO:0000256" key="8">
    <source>
        <dbReference type="ARBA" id="ARBA00022840"/>
    </source>
</evidence>
<dbReference type="SMART" id="SM01209">
    <property type="entry name" value="GARS_A"/>
    <property type="match status" value="1"/>
</dbReference>
<evidence type="ECO:0000256" key="14">
    <source>
        <dbReference type="PROSITE-ProRule" id="PRU00409"/>
    </source>
</evidence>
<dbReference type="PANTHER" id="PTHR43472:SF1">
    <property type="entry name" value="PHOSPHORIBOSYLAMINE--GLYCINE LIGASE, CHLOROPLASTIC"/>
    <property type="match status" value="1"/>
</dbReference>
<dbReference type="InterPro" id="IPR013815">
    <property type="entry name" value="ATP_grasp_subdomain_1"/>
</dbReference>
<accession>A0A179C6N2</accession>
<dbReference type="PANTHER" id="PTHR43472">
    <property type="entry name" value="PHOSPHORIBOSYLAMINE--GLYCINE LIGASE"/>
    <property type="match status" value="1"/>
</dbReference>
<dbReference type="InterPro" id="IPR000115">
    <property type="entry name" value="PRibGlycinamide_synth"/>
</dbReference>
<comment type="similarity">
    <text evidence="10 13">Belongs to the GARS family.</text>
</comment>
<dbReference type="Gene3D" id="3.90.600.10">
    <property type="entry name" value="Phosphoribosylglycinamide synthetase, C-terminal domain"/>
    <property type="match status" value="1"/>
</dbReference>
<evidence type="ECO:0000256" key="6">
    <source>
        <dbReference type="ARBA" id="ARBA00022741"/>
    </source>
</evidence>
<dbReference type="Gene3D" id="3.40.50.20">
    <property type="match status" value="1"/>
</dbReference>
<dbReference type="NCBIfam" id="TIGR00877">
    <property type="entry name" value="purD"/>
    <property type="match status" value="1"/>
</dbReference>
<dbReference type="InterPro" id="IPR037123">
    <property type="entry name" value="PRibGlycinamide_synth_C_sf"/>
</dbReference>
<evidence type="ECO:0000256" key="2">
    <source>
        <dbReference type="ARBA" id="ARBA00001946"/>
    </source>
</evidence>
<evidence type="ECO:0000259" key="15">
    <source>
        <dbReference type="PROSITE" id="PS50975"/>
    </source>
</evidence>
<evidence type="ECO:0000256" key="9">
    <source>
        <dbReference type="ARBA" id="ARBA00023211"/>
    </source>
</evidence>
<name>A0A179C6N2_9LACO</name>
<keyword evidence="6 14" id="KW-0547">Nucleotide-binding</keyword>
<comment type="cofactor">
    <cofactor evidence="1">
        <name>Mn(2+)</name>
        <dbReference type="ChEBI" id="CHEBI:29035"/>
    </cofactor>
</comment>